<keyword evidence="2" id="KW-1185">Reference proteome</keyword>
<accession>A0ABD5W3G2</accession>
<reference evidence="1 2" key="1">
    <citation type="journal article" date="2019" name="Int. J. Syst. Evol. Microbiol.">
        <title>The Global Catalogue of Microorganisms (GCM) 10K type strain sequencing project: providing services to taxonomists for standard genome sequencing and annotation.</title>
        <authorList>
            <consortium name="The Broad Institute Genomics Platform"/>
            <consortium name="The Broad Institute Genome Sequencing Center for Infectious Disease"/>
            <person name="Wu L."/>
            <person name="Ma J."/>
        </authorList>
    </citation>
    <scope>NUCLEOTIDE SEQUENCE [LARGE SCALE GENOMIC DNA]</scope>
    <source>
        <strain evidence="1 2">JCM 30072</strain>
    </source>
</reference>
<comment type="caution">
    <text evidence="1">The sequence shown here is derived from an EMBL/GenBank/DDBJ whole genome shotgun (WGS) entry which is preliminary data.</text>
</comment>
<gene>
    <name evidence="1" type="ORF">ACFQQG_17230</name>
</gene>
<evidence type="ECO:0000313" key="1">
    <source>
        <dbReference type="EMBL" id="MFC7059607.1"/>
    </source>
</evidence>
<evidence type="ECO:0000313" key="2">
    <source>
        <dbReference type="Proteomes" id="UP001596445"/>
    </source>
</evidence>
<evidence type="ECO:0008006" key="3">
    <source>
        <dbReference type="Google" id="ProtNLM"/>
    </source>
</evidence>
<protein>
    <recommendedName>
        <fullName evidence="3">CBS domain-containing protein</fullName>
    </recommendedName>
</protein>
<dbReference type="RefSeq" id="WP_382186561.1">
    <property type="nucleotide sequence ID" value="NZ_JBHSZI010000001.1"/>
</dbReference>
<proteinExistence type="predicted"/>
<organism evidence="1 2">
    <name type="scientific">Halovenus salina</name>
    <dbReference type="NCBI Taxonomy" id="1510225"/>
    <lineage>
        <taxon>Archaea</taxon>
        <taxon>Methanobacteriati</taxon>
        <taxon>Methanobacteriota</taxon>
        <taxon>Stenosarchaea group</taxon>
        <taxon>Halobacteria</taxon>
        <taxon>Halobacteriales</taxon>
        <taxon>Haloarculaceae</taxon>
        <taxon>Halovenus</taxon>
    </lineage>
</organism>
<sequence length="108" mass="11622">MTRCSKPARNGWFSPEILLSPPVKRAVAVPPIKTIAEYDLPDATAEYIAATLTESAHRVPLVALGESEAVGGIERHDVALDAVRVGPDADQYDWLAAAIERAAVMTRL</sequence>
<dbReference type="AlphaFoldDB" id="A0ABD5W3G2"/>
<name>A0ABD5W3G2_9EURY</name>
<dbReference type="EMBL" id="JBHSZI010000001">
    <property type="protein sequence ID" value="MFC7059607.1"/>
    <property type="molecule type" value="Genomic_DNA"/>
</dbReference>
<dbReference type="Proteomes" id="UP001596445">
    <property type="component" value="Unassembled WGS sequence"/>
</dbReference>